<feature type="binding site" evidence="7">
    <location>
        <begin position="237"/>
        <end position="238"/>
    </location>
    <ligand>
        <name>substrate</name>
    </ligand>
</feature>
<comment type="subcellular location">
    <subcellularLocation>
        <location evidence="7 8">Cytoplasm</location>
    </subcellularLocation>
</comment>
<comment type="function">
    <text evidence="7">Involved in the gluconeogenesis. Catalyzes stereospecifically the conversion of dihydroxyacetone phosphate (DHAP) to D-glyceraldehyde-3-phosphate (G3P).</text>
</comment>
<dbReference type="OMA" id="NWKMHMT"/>
<evidence type="ECO:0000256" key="8">
    <source>
        <dbReference type="RuleBase" id="RU363013"/>
    </source>
</evidence>
<feature type="binding site" evidence="7">
    <location>
        <position position="176"/>
    </location>
    <ligand>
        <name>substrate</name>
    </ligand>
</feature>
<dbReference type="InterPro" id="IPR013785">
    <property type="entry name" value="Aldolase_TIM"/>
</dbReference>
<dbReference type="InterPro" id="IPR035990">
    <property type="entry name" value="TIM_sf"/>
</dbReference>
<keyword evidence="3 7" id="KW-0312">Gluconeogenesis</keyword>
<evidence type="ECO:0000256" key="2">
    <source>
        <dbReference type="ARBA" id="ARBA00007422"/>
    </source>
</evidence>
<evidence type="ECO:0000256" key="5">
    <source>
        <dbReference type="ARBA" id="ARBA00023152"/>
    </source>
</evidence>
<accession>A0A0C1C4G8</accession>
<dbReference type="HAMAP" id="MF_00147_B">
    <property type="entry name" value="TIM_B"/>
    <property type="match status" value="1"/>
</dbReference>
<dbReference type="InterPro" id="IPR020861">
    <property type="entry name" value="Triosephosphate_isomerase_AS"/>
</dbReference>
<dbReference type="FunFam" id="3.20.20.70:FF:000016">
    <property type="entry name" value="Triosephosphate isomerase"/>
    <property type="match status" value="1"/>
</dbReference>
<dbReference type="Proteomes" id="UP000031307">
    <property type="component" value="Unassembled WGS sequence"/>
</dbReference>
<name>A0A0C1C4G8_9BACT</name>
<proteinExistence type="inferred from homology"/>
<dbReference type="Pfam" id="PF00121">
    <property type="entry name" value="TIM"/>
    <property type="match status" value="1"/>
</dbReference>
<dbReference type="EC" id="5.3.1.1" evidence="7 8"/>
<dbReference type="AlphaFoldDB" id="A0A0C1C4G8"/>
<dbReference type="Gene3D" id="3.20.20.70">
    <property type="entry name" value="Aldolase class I"/>
    <property type="match status" value="1"/>
</dbReference>
<gene>
    <name evidence="7 9" type="primary">tpiA</name>
    <name evidence="9" type="ORF">DB43_EC00090</name>
</gene>
<dbReference type="GO" id="GO:0006094">
    <property type="term" value="P:gluconeogenesis"/>
    <property type="evidence" value="ECO:0007669"/>
    <property type="project" value="UniProtKB-UniRule"/>
</dbReference>
<dbReference type="PROSITE" id="PS51440">
    <property type="entry name" value="TIM_2"/>
    <property type="match status" value="1"/>
</dbReference>
<comment type="similarity">
    <text evidence="2 7 8">Belongs to the triosephosphate isomerase family.</text>
</comment>
<reference evidence="9 10" key="1">
    <citation type="journal article" date="2014" name="Mol. Biol. Evol.">
        <title>Massive expansion of Ubiquitination-related gene families within the Chlamydiae.</title>
        <authorList>
            <person name="Domman D."/>
            <person name="Collingro A."/>
            <person name="Lagkouvardos I."/>
            <person name="Gehre L."/>
            <person name="Weinmaier T."/>
            <person name="Rattei T."/>
            <person name="Subtil A."/>
            <person name="Horn M."/>
        </authorList>
    </citation>
    <scope>NUCLEOTIDE SEQUENCE [LARGE SCALE GENOMIC DNA]</scope>
    <source>
        <strain evidence="9 10">OEW1</strain>
    </source>
</reference>
<evidence type="ECO:0000256" key="1">
    <source>
        <dbReference type="ARBA" id="ARBA00004680"/>
    </source>
</evidence>
<dbReference type="UniPathway" id="UPA00109">
    <property type="reaction ID" value="UER00189"/>
</dbReference>
<evidence type="ECO:0000313" key="10">
    <source>
        <dbReference type="Proteomes" id="UP000031307"/>
    </source>
</evidence>
<dbReference type="GO" id="GO:0004807">
    <property type="term" value="F:triose-phosphate isomerase activity"/>
    <property type="evidence" value="ECO:0007669"/>
    <property type="project" value="UniProtKB-UniRule"/>
</dbReference>
<evidence type="ECO:0000256" key="7">
    <source>
        <dbReference type="HAMAP-Rule" id="MF_00147"/>
    </source>
</evidence>
<comment type="caution">
    <text evidence="9">The sequence shown here is derived from an EMBL/GenBank/DDBJ whole genome shotgun (WGS) entry which is preliminary data.</text>
</comment>
<sequence>MADSKRAPVIVGNWKMHKTIQESVDFIKQLGLSLTKDDPRVCLAVPYTAIYPSVEAARPFGIVIGAQNMNDAAPGAFTGEIAGVMLKEAGAQFVILGHSERRELFNETDQIVNQKVHRAFKDQLDVILCVGETLEEREAGKTEEKIRGQIEASLDKVTQEQFLHLMIAYEPIWAIGTNQVATPDEAEKVHVFVRELITARWGEEVAGRTQILYGGSVKPENASDLMSQANIDGLLVGGASLSPASFRKIIEYQNFNSGVSS</sequence>
<dbReference type="CDD" id="cd00311">
    <property type="entry name" value="TIM"/>
    <property type="match status" value="1"/>
</dbReference>
<protein>
    <recommendedName>
        <fullName evidence="7 8">Triosephosphate isomerase</fullName>
        <shortName evidence="7">TIM</shortName>
        <shortName evidence="7">TPI</shortName>
        <ecNumber evidence="7 8">5.3.1.1</ecNumber>
    </recommendedName>
    <alternativeName>
        <fullName evidence="7">Triose-phosphate isomerase</fullName>
    </alternativeName>
</protein>
<dbReference type="GO" id="GO:0046166">
    <property type="term" value="P:glyceraldehyde-3-phosphate biosynthetic process"/>
    <property type="evidence" value="ECO:0007669"/>
    <property type="project" value="TreeGrafter"/>
</dbReference>
<dbReference type="GO" id="GO:0006096">
    <property type="term" value="P:glycolytic process"/>
    <property type="evidence" value="ECO:0007669"/>
    <property type="project" value="UniProtKB-UniRule"/>
</dbReference>
<dbReference type="InterPro" id="IPR000652">
    <property type="entry name" value="Triosephosphate_isomerase"/>
</dbReference>
<dbReference type="UniPathway" id="UPA00138"/>
<dbReference type="EMBL" id="JSAM01000023">
    <property type="protein sequence ID" value="KIA78381.1"/>
    <property type="molecule type" value="Genomic_DNA"/>
</dbReference>
<dbReference type="InterPro" id="IPR022896">
    <property type="entry name" value="TrioseP_Isoase_bac/euk"/>
</dbReference>
<evidence type="ECO:0000256" key="3">
    <source>
        <dbReference type="ARBA" id="ARBA00022432"/>
    </source>
</evidence>
<dbReference type="GO" id="GO:0005829">
    <property type="term" value="C:cytosol"/>
    <property type="evidence" value="ECO:0007669"/>
    <property type="project" value="TreeGrafter"/>
</dbReference>
<feature type="active site" description="Electrophile" evidence="7">
    <location>
        <position position="98"/>
    </location>
</feature>
<dbReference type="PANTHER" id="PTHR21139:SF42">
    <property type="entry name" value="TRIOSEPHOSPHATE ISOMERASE"/>
    <property type="match status" value="1"/>
</dbReference>
<dbReference type="GO" id="GO:0019563">
    <property type="term" value="P:glycerol catabolic process"/>
    <property type="evidence" value="ECO:0007669"/>
    <property type="project" value="TreeGrafter"/>
</dbReference>
<comment type="pathway">
    <text evidence="7 8">Carbohydrate biosynthesis; gluconeogenesis.</text>
</comment>
<dbReference type="PANTHER" id="PTHR21139">
    <property type="entry name" value="TRIOSEPHOSPHATE ISOMERASE"/>
    <property type="match status" value="1"/>
</dbReference>
<comment type="subunit">
    <text evidence="7 8">Homodimer.</text>
</comment>
<comment type="catalytic activity">
    <reaction evidence="7 8">
        <text>D-glyceraldehyde 3-phosphate = dihydroxyacetone phosphate</text>
        <dbReference type="Rhea" id="RHEA:18585"/>
        <dbReference type="ChEBI" id="CHEBI:57642"/>
        <dbReference type="ChEBI" id="CHEBI:59776"/>
        <dbReference type="EC" id="5.3.1.1"/>
    </reaction>
</comment>
<dbReference type="PROSITE" id="PS00171">
    <property type="entry name" value="TIM_1"/>
    <property type="match status" value="1"/>
</dbReference>
<evidence type="ECO:0000256" key="6">
    <source>
        <dbReference type="ARBA" id="ARBA00023235"/>
    </source>
</evidence>
<comment type="pathway">
    <text evidence="1 7 8">Carbohydrate degradation; glycolysis; D-glyceraldehyde 3-phosphate from glycerone phosphate: step 1/1.</text>
</comment>
<organism evidence="9 10">
    <name type="scientific">Parachlamydia acanthamoebae</name>
    <dbReference type="NCBI Taxonomy" id="83552"/>
    <lineage>
        <taxon>Bacteria</taxon>
        <taxon>Pseudomonadati</taxon>
        <taxon>Chlamydiota</taxon>
        <taxon>Chlamydiia</taxon>
        <taxon>Parachlamydiales</taxon>
        <taxon>Parachlamydiaceae</taxon>
        <taxon>Parachlamydia</taxon>
    </lineage>
</organism>
<dbReference type="PATRIC" id="fig|83552.4.peg.410"/>
<dbReference type="SUPFAM" id="SSF51351">
    <property type="entry name" value="Triosephosphate isomerase (TIM)"/>
    <property type="match status" value="1"/>
</dbReference>
<evidence type="ECO:0000256" key="4">
    <source>
        <dbReference type="ARBA" id="ARBA00022490"/>
    </source>
</evidence>
<evidence type="ECO:0000313" key="9">
    <source>
        <dbReference type="EMBL" id="KIA78381.1"/>
    </source>
</evidence>
<feature type="active site" description="Proton acceptor" evidence="7">
    <location>
        <position position="170"/>
    </location>
</feature>
<dbReference type="NCBIfam" id="TIGR00419">
    <property type="entry name" value="tim"/>
    <property type="match status" value="1"/>
</dbReference>
<keyword evidence="6 7" id="KW-0413">Isomerase</keyword>
<dbReference type="RefSeq" id="WP_013924655.1">
    <property type="nucleotide sequence ID" value="NZ_BAWW01000003.1"/>
</dbReference>
<feature type="binding site" evidence="7">
    <location>
        <position position="216"/>
    </location>
    <ligand>
        <name>substrate</name>
    </ligand>
</feature>
<feature type="binding site" evidence="7">
    <location>
        <begin position="13"/>
        <end position="15"/>
    </location>
    <ligand>
        <name>substrate</name>
    </ligand>
</feature>
<keyword evidence="4 7" id="KW-0963">Cytoplasm</keyword>
<keyword evidence="5 7" id="KW-0324">Glycolysis</keyword>